<keyword evidence="4" id="KW-1185">Reference proteome</keyword>
<organism evidence="3 4">
    <name type="scientific">Amycolatopsis deserti</name>
    <dbReference type="NCBI Taxonomy" id="185696"/>
    <lineage>
        <taxon>Bacteria</taxon>
        <taxon>Bacillati</taxon>
        <taxon>Actinomycetota</taxon>
        <taxon>Actinomycetes</taxon>
        <taxon>Pseudonocardiales</taxon>
        <taxon>Pseudonocardiaceae</taxon>
        <taxon>Amycolatopsis</taxon>
    </lineage>
</organism>
<evidence type="ECO:0000256" key="1">
    <source>
        <dbReference type="SAM" id="MobiDB-lite"/>
    </source>
</evidence>
<dbReference type="EMBL" id="BNAU01000005">
    <property type="protein sequence ID" value="GHF05517.1"/>
    <property type="molecule type" value="Genomic_DNA"/>
</dbReference>
<dbReference type="PANTHER" id="PTHR35585">
    <property type="entry name" value="HHE DOMAIN PROTEIN (AFU_ORTHOLOGUE AFUA_4G00730)"/>
    <property type="match status" value="1"/>
</dbReference>
<feature type="region of interest" description="Disordered" evidence="1">
    <location>
        <begin position="147"/>
        <end position="178"/>
    </location>
</feature>
<dbReference type="Gene3D" id="1.20.120.520">
    <property type="entry name" value="nmb1532 protein domain like"/>
    <property type="match status" value="1"/>
</dbReference>
<comment type="caution">
    <text evidence="3">The sequence shown here is derived from an EMBL/GenBank/DDBJ whole genome shotgun (WGS) entry which is preliminary data.</text>
</comment>
<gene>
    <name evidence="3" type="ORF">GCM10017786_43730</name>
</gene>
<name>A0ABQ3J9F0_9PSEU</name>
<accession>A0ABQ3J9F0</accession>
<dbReference type="Proteomes" id="UP000605897">
    <property type="component" value="Unassembled WGS sequence"/>
</dbReference>
<dbReference type="Pfam" id="PF01814">
    <property type="entry name" value="Hemerythrin"/>
    <property type="match status" value="1"/>
</dbReference>
<evidence type="ECO:0000313" key="4">
    <source>
        <dbReference type="Proteomes" id="UP000605897"/>
    </source>
</evidence>
<sequence>MGIDKRMTAAEKPDLIAVIISDHRHIERVFTELESGAGTPEHRRDLADHVIAELVRHSVAEEQFMYPAARKYLENGDELVDHELEEHAEAEEVMKQLEDVPATERRFDELMGRLMEDIRHHIEDEEKDLLPKLQSACSPDELRDLGDKVEKAKKMAPTRPHPSAPDRPPMNLILDPGAGLIDKIRDRLSKRNT</sequence>
<reference evidence="4" key="1">
    <citation type="journal article" date="2019" name="Int. J. Syst. Evol. Microbiol.">
        <title>The Global Catalogue of Microorganisms (GCM) 10K type strain sequencing project: providing services to taxonomists for standard genome sequencing and annotation.</title>
        <authorList>
            <consortium name="The Broad Institute Genomics Platform"/>
            <consortium name="The Broad Institute Genome Sequencing Center for Infectious Disease"/>
            <person name="Wu L."/>
            <person name="Ma J."/>
        </authorList>
    </citation>
    <scope>NUCLEOTIDE SEQUENCE [LARGE SCALE GENOMIC DNA]</scope>
    <source>
        <strain evidence="4">CGMCC 4.7677</strain>
    </source>
</reference>
<protein>
    <submittedName>
        <fullName evidence="3">Hemerythrin</fullName>
    </submittedName>
</protein>
<feature type="domain" description="Hemerythrin-like" evidence="2">
    <location>
        <begin position="15"/>
        <end position="133"/>
    </location>
</feature>
<dbReference type="PANTHER" id="PTHR35585:SF1">
    <property type="entry name" value="HHE DOMAIN PROTEIN (AFU_ORTHOLOGUE AFUA_4G00730)"/>
    <property type="match status" value="1"/>
</dbReference>
<evidence type="ECO:0000313" key="3">
    <source>
        <dbReference type="EMBL" id="GHF05517.1"/>
    </source>
</evidence>
<feature type="compositionally biased region" description="Pro residues" evidence="1">
    <location>
        <begin position="159"/>
        <end position="168"/>
    </location>
</feature>
<proteinExistence type="predicted"/>
<dbReference type="InterPro" id="IPR012312">
    <property type="entry name" value="Hemerythrin-like"/>
</dbReference>
<evidence type="ECO:0000259" key="2">
    <source>
        <dbReference type="Pfam" id="PF01814"/>
    </source>
</evidence>